<evidence type="ECO:0000256" key="2">
    <source>
        <dbReference type="SAM" id="Phobius"/>
    </source>
</evidence>
<feature type="region of interest" description="Disordered" evidence="1">
    <location>
        <begin position="39"/>
        <end position="67"/>
    </location>
</feature>
<feature type="transmembrane region" description="Helical" evidence="2">
    <location>
        <begin position="6"/>
        <end position="25"/>
    </location>
</feature>
<name>A0A7R9HJ26_9NEOP</name>
<proteinExistence type="predicted"/>
<keyword evidence="2" id="KW-0472">Membrane</keyword>
<evidence type="ECO:0000256" key="1">
    <source>
        <dbReference type="SAM" id="MobiDB-lite"/>
    </source>
</evidence>
<keyword evidence="2" id="KW-1133">Transmembrane helix</keyword>
<dbReference type="EMBL" id="OB792764">
    <property type="protein sequence ID" value="CAD7424182.1"/>
    <property type="molecule type" value="Genomic_DNA"/>
</dbReference>
<protein>
    <submittedName>
        <fullName evidence="3">Uncharacterized protein</fullName>
    </submittedName>
</protein>
<sequence>MPYQGLAFAIFLGIGIATATFLYFLDRQPENVHNRQIGLPEAPPSRTGWSNRQRCPPLEPTSGMQEENRQDRSCQTAYLHIQQHFSNVTINSHNGQLMLTCVHLLQTDALRVCTYLYMYNSICYIPHHDNIAEQEGLLHQMCSTILSAGDAALYRPELSI</sequence>
<reference evidence="3" key="1">
    <citation type="submission" date="2020-11" db="EMBL/GenBank/DDBJ databases">
        <authorList>
            <person name="Tran Van P."/>
        </authorList>
    </citation>
    <scope>NUCLEOTIDE SEQUENCE</scope>
</reference>
<keyword evidence="2" id="KW-0812">Transmembrane</keyword>
<accession>A0A7R9HJ26</accession>
<evidence type="ECO:0000313" key="3">
    <source>
        <dbReference type="EMBL" id="CAD7424182.1"/>
    </source>
</evidence>
<organism evidence="3">
    <name type="scientific">Timema monikensis</name>
    <dbReference type="NCBI Taxonomy" id="170555"/>
    <lineage>
        <taxon>Eukaryota</taxon>
        <taxon>Metazoa</taxon>
        <taxon>Ecdysozoa</taxon>
        <taxon>Arthropoda</taxon>
        <taxon>Hexapoda</taxon>
        <taxon>Insecta</taxon>
        <taxon>Pterygota</taxon>
        <taxon>Neoptera</taxon>
        <taxon>Polyneoptera</taxon>
        <taxon>Phasmatodea</taxon>
        <taxon>Timematodea</taxon>
        <taxon>Timematoidea</taxon>
        <taxon>Timematidae</taxon>
        <taxon>Timema</taxon>
    </lineage>
</organism>
<gene>
    <name evidence="3" type="ORF">TMSB3V08_LOCUS1143</name>
</gene>
<dbReference type="AlphaFoldDB" id="A0A7R9HJ26"/>